<dbReference type="GO" id="GO:0016491">
    <property type="term" value="F:oxidoreductase activity"/>
    <property type="evidence" value="ECO:0007669"/>
    <property type="project" value="UniProtKB-KW"/>
</dbReference>
<reference evidence="3 4" key="1">
    <citation type="journal article" date="2014" name="Nature">
        <title>The genome of Eucalyptus grandis.</title>
        <authorList>
            <person name="Myburg A.A."/>
            <person name="Grattapaglia D."/>
            <person name="Tuskan G.A."/>
            <person name="Hellsten U."/>
            <person name="Hayes R.D."/>
            <person name="Grimwood J."/>
            <person name="Jenkins J."/>
            <person name="Lindquist E."/>
            <person name="Tice H."/>
            <person name="Bauer D."/>
            <person name="Goodstein D.M."/>
            <person name="Dubchak I."/>
            <person name="Poliakov A."/>
            <person name="Mizrachi E."/>
            <person name="Kullan A.R."/>
            <person name="Hussey S.G."/>
            <person name="Pinard D."/>
            <person name="van der Merwe K."/>
            <person name="Singh P."/>
            <person name="van Jaarsveld I."/>
            <person name="Silva-Junior O.B."/>
            <person name="Togawa R.C."/>
            <person name="Pappas M.R."/>
            <person name="Faria D.A."/>
            <person name="Sansaloni C.P."/>
            <person name="Petroli C.D."/>
            <person name="Yang X."/>
            <person name="Ranjan P."/>
            <person name="Tschaplinski T.J."/>
            <person name="Ye C.Y."/>
            <person name="Li T."/>
            <person name="Sterck L."/>
            <person name="Vanneste K."/>
            <person name="Murat F."/>
            <person name="Soler M."/>
            <person name="Clemente H.S."/>
            <person name="Saidi N."/>
            <person name="Cassan-Wang H."/>
            <person name="Dunand C."/>
            <person name="Hefer C.A."/>
            <person name="Bornberg-Bauer E."/>
            <person name="Kersting A.R."/>
            <person name="Vining K."/>
            <person name="Amarasinghe V."/>
            <person name="Ranik M."/>
            <person name="Naithani S."/>
            <person name="Elser J."/>
            <person name="Boyd A.E."/>
            <person name="Liston A."/>
            <person name="Spatafora J.W."/>
            <person name="Dharmwardhana P."/>
            <person name="Raja R."/>
            <person name="Sullivan C."/>
            <person name="Romanel E."/>
            <person name="Alves-Ferreira M."/>
            <person name="Kulheim C."/>
            <person name="Foley W."/>
            <person name="Carocha V."/>
            <person name="Paiva J."/>
            <person name="Kudrna D."/>
            <person name="Brommonschenkel S.H."/>
            <person name="Pasquali G."/>
            <person name="Byrne M."/>
            <person name="Rigault P."/>
            <person name="Tibbits J."/>
            <person name="Spokevicius A."/>
            <person name="Jones R.C."/>
            <person name="Steane D.A."/>
            <person name="Vaillancourt R.E."/>
            <person name="Potts B.M."/>
            <person name="Joubert F."/>
            <person name="Barry K."/>
            <person name="Pappas G.J."/>
            <person name="Strauss S.H."/>
            <person name="Jaiswal P."/>
            <person name="Grima-Pettenati J."/>
            <person name="Salse J."/>
            <person name="Van de Peer Y."/>
            <person name="Rokhsar D.S."/>
            <person name="Schmutz J."/>
        </authorList>
    </citation>
    <scope>NUCLEOTIDE SEQUENCE [LARGE SCALE GENOMIC DNA]</scope>
    <source>
        <strain evidence="4">cv. BRASUZ1</strain>
        <tissue evidence="3">Leaf extractions</tissue>
    </source>
</reference>
<dbReference type="AlphaFoldDB" id="A0AAD9WGJ4"/>
<protein>
    <recommendedName>
        <fullName evidence="5">NmrA-like domain-containing protein</fullName>
    </recommendedName>
</protein>
<evidence type="ECO:0000313" key="3">
    <source>
        <dbReference type="EMBL" id="KAK2631036.1"/>
    </source>
</evidence>
<dbReference type="Proteomes" id="UP000030711">
    <property type="component" value="Unassembled WGS sequence"/>
</dbReference>
<evidence type="ECO:0000256" key="1">
    <source>
        <dbReference type="ARBA" id="ARBA00022857"/>
    </source>
</evidence>
<dbReference type="SUPFAM" id="SSF51735">
    <property type="entry name" value="NAD(P)-binding Rossmann-fold domains"/>
    <property type="match status" value="1"/>
</dbReference>
<gene>
    <name evidence="3" type="ORF">EUGRSUZ_L03512</name>
</gene>
<dbReference type="PANTHER" id="PTHR10366:SF852">
    <property type="entry name" value="CINNAMOYL-COA REDUCTASE CAD2"/>
    <property type="match status" value="1"/>
</dbReference>
<comment type="caution">
    <text evidence="3">The sequence shown here is derived from an EMBL/GenBank/DDBJ whole genome shotgun (WGS) entry which is preliminary data.</text>
</comment>
<evidence type="ECO:0008006" key="5">
    <source>
        <dbReference type="Google" id="ProtNLM"/>
    </source>
</evidence>
<evidence type="ECO:0000256" key="2">
    <source>
        <dbReference type="ARBA" id="ARBA00023002"/>
    </source>
</evidence>
<keyword evidence="1" id="KW-0521">NADP</keyword>
<dbReference type="Gene3D" id="3.40.50.720">
    <property type="entry name" value="NAD(P)-binding Rossmann-like Domain"/>
    <property type="match status" value="2"/>
</dbReference>
<dbReference type="EMBL" id="MU851502">
    <property type="protein sequence ID" value="KAK2631036.1"/>
    <property type="molecule type" value="Genomic_DNA"/>
</dbReference>
<keyword evidence="4" id="KW-1185">Reference proteome</keyword>
<dbReference type="InterPro" id="IPR050425">
    <property type="entry name" value="NAD(P)_dehydrat-like"/>
</dbReference>
<sequence length="129" mass="14120">MSTTTKVGCVTEVSGSIASWLVKLLLHLDYTVKATVCNPNKTRYLLALKGAKERVHLFKAELLEEGGTLNVLKSCAKVPSIKRVVVTFSMASLVCSRKFLTSVVIDETGSPIRFCLWYVLSKTLAEVPA</sequence>
<keyword evidence="2" id="KW-0560">Oxidoreductase</keyword>
<proteinExistence type="predicted"/>
<dbReference type="InterPro" id="IPR036291">
    <property type="entry name" value="NAD(P)-bd_dom_sf"/>
</dbReference>
<accession>A0AAD9WGJ4</accession>
<name>A0AAD9WGJ4_EUCGR</name>
<dbReference type="PANTHER" id="PTHR10366">
    <property type="entry name" value="NAD DEPENDENT EPIMERASE/DEHYDRATASE"/>
    <property type="match status" value="1"/>
</dbReference>
<organism evidence="3 4">
    <name type="scientific">Eucalyptus grandis</name>
    <name type="common">Flooded gum</name>
    <dbReference type="NCBI Taxonomy" id="71139"/>
    <lineage>
        <taxon>Eukaryota</taxon>
        <taxon>Viridiplantae</taxon>
        <taxon>Streptophyta</taxon>
        <taxon>Embryophyta</taxon>
        <taxon>Tracheophyta</taxon>
        <taxon>Spermatophyta</taxon>
        <taxon>Magnoliopsida</taxon>
        <taxon>eudicotyledons</taxon>
        <taxon>Gunneridae</taxon>
        <taxon>Pentapetalae</taxon>
        <taxon>rosids</taxon>
        <taxon>malvids</taxon>
        <taxon>Myrtales</taxon>
        <taxon>Myrtaceae</taxon>
        <taxon>Myrtoideae</taxon>
        <taxon>Eucalypteae</taxon>
        <taxon>Eucalyptus</taxon>
    </lineage>
</organism>
<evidence type="ECO:0000313" key="4">
    <source>
        <dbReference type="Proteomes" id="UP000030711"/>
    </source>
</evidence>